<dbReference type="InterPro" id="IPR029058">
    <property type="entry name" value="AB_hydrolase_fold"/>
</dbReference>
<dbReference type="GO" id="GO:0016787">
    <property type="term" value="F:hydrolase activity"/>
    <property type="evidence" value="ECO:0007669"/>
    <property type="project" value="UniProtKB-KW"/>
</dbReference>
<dbReference type="Gene3D" id="3.40.50.1820">
    <property type="entry name" value="alpha/beta hydrolase"/>
    <property type="match status" value="1"/>
</dbReference>
<dbReference type="KEGG" id="epl:P4G45_08655"/>
<evidence type="ECO:0000313" key="2">
    <source>
        <dbReference type="EMBL" id="XBH08570.1"/>
    </source>
</evidence>
<feature type="domain" description="Dienelactone hydrolase" evidence="1">
    <location>
        <begin position="16"/>
        <end position="244"/>
    </location>
</feature>
<dbReference type="EC" id="3.1.-.-" evidence="2"/>
<dbReference type="PANTHER" id="PTHR46623:SF10">
    <property type="entry name" value="CARBOXYMETHYLENEBUTENOLIDASE HOMOLOG"/>
    <property type="match status" value="1"/>
</dbReference>
<protein>
    <submittedName>
        <fullName evidence="2">Dienelactone hydrolase family protein</fullName>
        <ecNumber evidence="2">3.1.-.-</ecNumber>
    </submittedName>
</protein>
<gene>
    <name evidence="2" type="ORF">P4G45_08655</name>
    <name evidence="3" type="ORF">P8936_09105</name>
</gene>
<name>A0AAU7CUF4_9BACT</name>
<dbReference type="Pfam" id="PF01738">
    <property type="entry name" value="DLH"/>
    <property type="match status" value="1"/>
</dbReference>
<dbReference type="RefSeq" id="WP_348266079.1">
    <property type="nucleotide sequence ID" value="NZ_CP121194.1"/>
</dbReference>
<keyword evidence="2" id="KW-0378">Hydrolase</keyword>
<dbReference type="InterPro" id="IPR051049">
    <property type="entry name" value="Dienelactone_hydrolase-like"/>
</dbReference>
<evidence type="ECO:0000259" key="1">
    <source>
        <dbReference type="Pfam" id="PF01738"/>
    </source>
</evidence>
<dbReference type="SUPFAM" id="SSF53474">
    <property type="entry name" value="alpha/beta-Hydrolases"/>
    <property type="match status" value="1"/>
</dbReference>
<dbReference type="AlphaFoldDB" id="A0AAU7CUF4"/>
<evidence type="ECO:0000313" key="3">
    <source>
        <dbReference type="EMBL" id="XBH11874.1"/>
    </source>
</evidence>
<organism evidence="2">
    <name type="scientific">Edaphobacter paludis</name>
    <dbReference type="NCBI Taxonomy" id="3035702"/>
    <lineage>
        <taxon>Bacteria</taxon>
        <taxon>Pseudomonadati</taxon>
        <taxon>Acidobacteriota</taxon>
        <taxon>Terriglobia</taxon>
        <taxon>Terriglobales</taxon>
        <taxon>Acidobacteriaceae</taxon>
        <taxon>Edaphobacter</taxon>
    </lineage>
</organism>
<dbReference type="EMBL" id="CP121194">
    <property type="protein sequence ID" value="XBH08570.1"/>
    <property type="molecule type" value="Genomic_DNA"/>
</dbReference>
<accession>A0AAU7CUF4</accession>
<proteinExistence type="predicted"/>
<dbReference type="EMBL" id="CP121195">
    <property type="protein sequence ID" value="XBH11874.1"/>
    <property type="molecule type" value="Genomic_DNA"/>
</dbReference>
<dbReference type="InterPro" id="IPR002925">
    <property type="entry name" value="Dienelactn_hydro"/>
</dbReference>
<reference evidence="2" key="1">
    <citation type="submission" date="2023-03" db="EMBL/GenBank/DDBJ databases">
        <title>Edaphobacter sp.</title>
        <authorList>
            <person name="Huber K.J."/>
            <person name="Papendorf J."/>
            <person name="Pilke C."/>
            <person name="Bunk B."/>
            <person name="Sproeer C."/>
            <person name="Pester M."/>
        </authorList>
    </citation>
    <scope>NUCLEOTIDE SEQUENCE</scope>
    <source>
        <strain evidence="2">DSM 109919</strain>
        <strain evidence="3">DSM 109920</strain>
    </source>
</reference>
<sequence>MTEQDIQISMPSGATDAVLFSPNASTPLPGVLYLPDIGSIREANRTMARRLSEQGYVALLVNPFYRTSRPPVFNFPRVAGEARTIQRMGELIAPLTPGAQEEDAAAYVDFLTAQPAVRPGPIGVVGYCFSGALALRAAAVRPSQVASAASFHGGGLYKADTPASPHLVLPRVTAQLYFGHAANDKSMDEEAIKHFEQALAKWGGRYESETYKEAHHGWTVPDNPAFNPKEADRAFQKLTKLLGETLR</sequence>
<dbReference type="PANTHER" id="PTHR46623">
    <property type="entry name" value="CARBOXYMETHYLENEBUTENOLIDASE-RELATED"/>
    <property type="match status" value="1"/>
</dbReference>
<accession>A0AAU7D3K6</accession>